<name>A0A8J3H9A2_9RHOB</name>
<keyword evidence="4" id="KW-1185">Reference proteome</keyword>
<dbReference type="RefSeq" id="WP_028095195.1">
    <property type="nucleotide sequence ID" value="NZ_BNAP01000035.1"/>
</dbReference>
<dbReference type="PANTHER" id="PTHR46112:SF2">
    <property type="entry name" value="XAA-PRO AMINOPEPTIDASE P-RELATED"/>
    <property type="match status" value="1"/>
</dbReference>
<evidence type="ECO:0000313" key="4">
    <source>
        <dbReference type="Proteomes" id="UP000611500"/>
    </source>
</evidence>
<dbReference type="InterPro" id="IPR050659">
    <property type="entry name" value="Peptidase_M24B"/>
</dbReference>
<dbReference type="SUPFAM" id="SSF55920">
    <property type="entry name" value="Creatinase/aminopeptidase"/>
    <property type="match status" value="1"/>
</dbReference>
<evidence type="ECO:0000259" key="2">
    <source>
        <dbReference type="Pfam" id="PF01321"/>
    </source>
</evidence>
<comment type="caution">
    <text evidence="3">The sequence shown here is derived from an EMBL/GenBank/DDBJ whole genome shotgun (WGS) entry which is preliminary data.</text>
</comment>
<dbReference type="EMBL" id="BNAP01000035">
    <property type="protein sequence ID" value="GHH02960.1"/>
    <property type="molecule type" value="Genomic_DNA"/>
</dbReference>
<dbReference type="PANTHER" id="PTHR46112">
    <property type="entry name" value="AMINOPEPTIDASE"/>
    <property type="match status" value="1"/>
</dbReference>
<reference evidence="3" key="2">
    <citation type="submission" date="2020-09" db="EMBL/GenBank/DDBJ databases">
        <authorList>
            <person name="Sun Q."/>
            <person name="Zhou Y."/>
        </authorList>
    </citation>
    <scope>NUCLEOTIDE SEQUENCE</scope>
    <source>
        <strain evidence="3">CGMCC 1.7081</strain>
    </source>
</reference>
<feature type="domain" description="Peptidase M24" evidence="1">
    <location>
        <begin position="165"/>
        <end position="372"/>
    </location>
</feature>
<evidence type="ECO:0000313" key="3">
    <source>
        <dbReference type="EMBL" id="GHH02960.1"/>
    </source>
</evidence>
<evidence type="ECO:0000259" key="1">
    <source>
        <dbReference type="Pfam" id="PF00557"/>
    </source>
</evidence>
<sequence length="392" mass="43998">MGFLSNDVFEYRLNGLREMMGRKGLDAVILFGADSEFYTNWIVDVAVWERPIAVIVPKEGELFAVLHSLSTNHFRFAQERKSTWLHDVEFYYEHRRDGVRLYDGFHAHVADRLRARGLDGAHFGYDSAPAHMQKILTSLGSGKMAPVEDDLRALRLVKHPEELALMREAADISDWLQDRYRENIRAGRLIQELDLEMQRQAIVESARRFPGQNCEWRIYTLRGPHSASPHGNGAQTGATIEEGDGLVNIVIPRLNGCTIENERIWFCGRPNAAQEKAFQIAVEAQEAAISVMRPGNPVCEIDLAARRVIEAAGYGDNILHRTGHGVGMRGHEYPADTAFNSRPLMANEVYSAEPGIYIWGVGGFRMDDTVIVGNTPEVLTKAPKDLESQTVL</sequence>
<feature type="domain" description="Creatinase N-terminal" evidence="2">
    <location>
        <begin position="12"/>
        <end position="157"/>
    </location>
</feature>
<dbReference type="Pfam" id="PF00557">
    <property type="entry name" value="Peptidase_M24"/>
    <property type="match status" value="1"/>
</dbReference>
<dbReference type="SUPFAM" id="SSF53092">
    <property type="entry name" value="Creatinase/prolidase N-terminal domain"/>
    <property type="match status" value="1"/>
</dbReference>
<dbReference type="InterPro" id="IPR029149">
    <property type="entry name" value="Creatin/AminoP/Spt16_N"/>
</dbReference>
<dbReference type="InterPro" id="IPR036005">
    <property type="entry name" value="Creatinase/aminopeptidase-like"/>
</dbReference>
<dbReference type="Gene3D" id="3.40.350.10">
    <property type="entry name" value="Creatinase/prolidase N-terminal domain"/>
    <property type="match status" value="1"/>
</dbReference>
<protein>
    <submittedName>
        <fullName evidence="3">Putative dipeptidase YkvY</fullName>
    </submittedName>
</protein>
<dbReference type="Gene3D" id="3.90.230.10">
    <property type="entry name" value="Creatinase/methionine aminopeptidase superfamily"/>
    <property type="match status" value="1"/>
</dbReference>
<dbReference type="Pfam" id="PF01321">
    <property type="entry name" value="Creatinase_N"/>
    <property type="match status" value="1"/>
</dbReference>
<gene>
    <name evidence="3" type="primary">ykvY</name>
    <name evidence="3" type="ORF">GCM10010961_40820</name>
</gene>
<proteinExistence type="predicted"/>
<reference evidence="3" key="1">
    <citation type="journal article" date="2014" name="Int. J. Syst. Evol. Microbiol.">
        <title>Complete genome sequence of Corynebacterium casei LMG S-19264T (=DSM 44701T), isolated from a smear-ripened cheese.</title>
        <authorList>
            <consortium name="US DOE Joint Genome Institute (JGI-PGF)"/>
            <person name="Walter F."/>
            <person name="Albersmeier A."/>
            <person name="Kalinowski J."/>
            <person name="Ruckert C."/>
        </authorList>
    </citation>
    <scope>NUCLEOTIDE SEQUENCE</scope>
    <source>
        <strain evidence="3">CGMCC 1.7081</strain>
    </source>
</reference>
<organism evidence="3 4">
    <name type="scientific">Pseudodonghicola xiamenensis</name>
    <dbReference type="NCBI Taxonomy" id="337702"/>
    <lineage>
        <taxon>Bacteria</taxon>
        <taxon>Pseudomonadati</taxon>
        <taxon>Pseudomonadota</taxon>
        <taxon>Alphaproteobacteria</taxon>
        <taxon>Rhodobacterales</taxon>
        <taxon>Paracoccaceae</taxon>
        <taxon>Pseudodonghicola</taxon>
    </lineage>
</organism>
<dbReference type="InterPro" id="IPR000994">
    <property type="entry name" value="Pept_M24"/>
</dbReference>
<dbReference type="AlphaFoldDB" id="A0A8J3H9A2"/>
<accession>A0A8J3H9A2</accession>
<dbReference type="Proteomes" id="UP000611500">
    <property type="component" value="Unassembled WGS sequence"/>
</dbReference>
<dbReference type="InterPro" id="IPR000587">
    <property type="entry name" value="Creatinase_N"/>
</dbReference>